<proteinExistence type="predicted"/>
<dbReference type="AlphaFoldDB" id="A0A7J6R315"/>
<evidence type="ECO:0000313" key="2">
    <source>
        <dbReference type="EMBL" id="KAF4714933.1"/>
    </source>
</evidence>
<name>A0A7J6R315_PEROL</name>
<evidence type="ECO:0000313" key="3">
    <source>
        <dbReference type="Proteomes" id="UP000574390"/>
    </source>
</evidence>
<feature type="non-terminal residue" evidence="2">
    <location>
        <position position="111"/>
    </location>
</feature>
<protein>
    <submittedName>
        <fullName evidence="2">Uncharacterized protein</fullName>
    </submittedName>
</protein>
<sequence length="111" mass="11689">PKFLWEKVAASQGKADDILPAKLAQEDLAPGNRPSSTVHVPSDSAPQIDGTAAMLLRPPGQSPVPGDLDPITFPTEGRGVALEVSTQPPALQSNDDDPAKWAMGIRNLKTI</sequence>
<gene>
    <name evidence="2" type="ORF">FOZ62_022590</name>
</gene>
<accession>A0A7J6R315</accession>
<evidence type="ECO:0000256" key="1">
    <source>
        <dbReference type="SAM" id="MobiDB-lite"/>
    </source>
</evidence>
<feature type="region of interest" description="Disordered" evidence="1">
    <location>
        <begin position="27"/>
        <end position="46"/>
    </location>
</feature>
<comment type="caution">
    <text evidence="2">The sequence shown here is derived from an EMBL/GenBank/DDBJ whole genome shotgun (WGS) entry which is preliminary data.</text>
</comment>
<dbReference type="EMBL" id="JABANM010025213">
    <property type="protein sequence ID" value="KAF4714933.1"/>
    <property type="molecule type" value="Genomic_DNA"/>
</dbReference>
<dbReference type="Proteomes" id="UP000574390">
    <property type="component" value="Unassembled WGS sequence"/>
</dbReference>
<feature type="non-terminal residue" evidence="2">
    <location>
        <position position="1"/>
    </location>
</feature>
<reference evidence="2 3" key="1">
    <citation type="submission" date="2020-04" db="EMBL/GenBank/DDBJ databases">
        <title>Perkinsus olseni comparative genomics.</title>
        <authorList>
            <person name="Bogema D.R."/>
        </authorList>
    </citation>
    <scope>NUCLEOTIDE SEQUENCE [LARGE SCALE GENOMIC DNA]</scope>
    <source>
        <strain evidence="2">ATCC PRA-205</strain>
    </source>
</reference>
<organism evidence="2 3">
    <name type="scientific">Perkinsus olseni</name>
    <name type="common">Perkinsus atlanticus</name>
    <dbReference type="NCBI Taxonomy" id="32597"/>
    <lineage>
        <taxon>Eukaryota</taxon>
        <taxon>Sar</taxon>
        <taxon>Alveolata</taxon>
        <taxon>Perkinsozoa</taxon>
        <taxon>Perkinsea</taxon>
        <taxon>Perkinsida</taxon>
        <taxon>Perkinsidae</taxon>
        <taxon>Perkinsus</taxon>
    </lineage>
</organism>